<dbReference type="AlphaFoldDB" id="A0A8J2XK76"/>
<keyword evidence="7" id="KW-1185">Reference proteome</keyword>
<feature type="active site" description="Tele-phosphohistidine intermediate" evidence="3">
    <location>
        <position position="11"/>
    </location>
</feature>
<sequence length="247" mass="26104">MTTPLVALIRHGQTAWNLESRMQGSTDVPLNDTGRAEARARGEELAALPVRWSACFSSDLSRAEETARLIVQRLRAAGPPLGPEPQLSARLRERSFGQAEGLRVEELFARWPGIREVAASTGWTERDSLNDLLQPGSVPGLEDAEACGRRGADFLAEVLQEHGTAADAGHAASTPPGPDMSSGPAEGIAVVCHGTLIRLVTAQLTGTLLPKLANGAVVWLRPSEGRWELSVGPGSTASPRVSDPAPS</sequence>
<dbReference type="InterPro" id="IPR050275">
    <property type="entry name" value="PGM_Phosphatase"/>
</dbReference>
<dbReference type="InterPro" id="IPR013078">
    <property type="entry name" value="His_Pase_superF_clade-1"/>
</dbReference>
<dbReference type="PANTHER" id="PTHR48100">
    <property type="entry name" value="BROAD-SPECIFICITY PHOSPHATASE YOR283W-RELATED"/>
    <property type="match status" value="1"/>
</dbReference>
<dbReference type="GO" id="GO:0016791">
    <property type="term" value="F:phosphatase activity"/>
    <property type="evidence" value="ECO:0007669"/>
    <property type="project" value="TreeGrafter"/>
</dbReference>
<feature type="region of interest" description="Disordered" evidence="5">
    <location>
        <begin position="228"/>
        <end position="247"/>
    </location>
</feature>
<evidence type="ECO:0000256" key="2">
    <source>
        <dbReference type="ARBA" id="ARBA00023235"/>
    </source>
</evidence>
<feature type="binding site" evidence="4">
    <location>
        <position position="62"/>
    </location>
    <ligand>
        <name>substrate</name>
    </ligand>
</feature>
<feature type="region of interest" description="Disordered" evidence="5">
    <location>
        <begin position="165"/>
        <end position="185"/>
    </location>
</feature>
<dbReference type="Pfam" id="PF00300">
    <property type="entry name" value="His_Phos_1"/>
    <property type="match status" value="1"/>
</dbReference>
<gene>
    <name evidence="6" type="ORF">GCM10011333_13790</name>
</gene>
<comment type="caution">
    <text evidence="6">The sequence shown here is derived from an EMBL/GenBank/DDBJ whole genome shotgun (WGS) entry which is preliminary data.</text>
</comment>
<evidence type="ECO:0000256" key="3">
    <source>
        <dbReference type="PIRSR" id="PIRSR613078-1"/>
    </source>
</evidence>
<proteinExistence type="predicted"/>
<dbReference type="Proteomes" id="UP000616114">
    <property type="component" value="Unassembled WGS sequence"/>
</dbReference>
<feature type="active site" description="Proton donor/acceptor" evidence="3">
    <location>
        <position position="93"/>
    </location>
</feature>
<evidence type="ECO:0000313" key="7">
    <source>
        <dbReference type="Proteomes" id="UP000616114"/>
    </source>
</evidence>
<reference evidence="6" key="2">
    <citation type="submission" date="2020-09" db="EMBL/GenBank/DDBJ databases">
        <authorList>
            <person name="Sun Q."/>
            <person name="Zhou Y."/>
        </authorList>
    </citation>
    <scope>NUCLEOTIDE SEQUENCE</scope>
    <source>
        <strain evidence="6">CGMCC 1.12785</strain>
    </source>
</reference>
<dbReference type="PANTHER" id="PTHR48100:SF1">
    <property type="entry name" value="HISTIDINE PHOSPHATASE FAMILY PROTEIN-RELATED"/>
    <property type="match status" value="1"/>
</dbReference>
<evidence type="ECO:0000256" key="5">
    <source>
        <dbReference type="SAM" id="MobiDB-lite"/>
    </source>
</evidence>
<dbReference type="GO" id="GO:0005737">
    <property type="term" value="C:cytoplasm"/>
    <property type="evidence" value="ECO:0007669"/>
    <property type="project" value="TreeGrafter"/>
</dbReference>
<evidence type="ECO:0000313" key="6">
    <source>
        <dbReference type="EMBL" id="GGA12211.1"/>
    </source>
</evidence>
<accession>A0A8J2XK76</accession>
<dbReference type="InterPro" id="IPR001345">
    <property type="entry name" value="PG/BPGM_mutase_AS"/>
</dbReference>
<dbReference type="PROSITE" id="PS00175">
    <property type="entry name" value="PG_MUTASE"/>
    <property type="match status" value="1"/>
</dbReference>
<dbReference type="CDD" id="cd07067">
    <property type="entry name" value="HP_PGM_like"/>
    <property type="match status" value="1"/>
</dbReference>
<dbReference type="EMBL" id="BMFY01000005">
    <property type="protein sequence ID" value="GGA12211.1"/>
    <property type="molecule type" value="Genomic_DNA"/>
</dbReference>
<dbReference type="SUPFAM" id="SSF53254">
    <property type="entry name" value="Phosphoglycerate mutase-like"/>
    <property type="match status" value="1"/>
</dbReference>
<evidence type="ECO:0000256" key="4">
    <source>
        <dbReference type="PIRSR" id="PIRSR613078-2"/>
    </source>
</evidence>
<dbReference type="Gene3D" id="3.40.50.1240">
    <property type="entry name" value="Phosphoglycerate mutase-like"/>
    <property type="match status" value="1"/>
</dbReference>
<keyword evidence="2" id="KW-0413">Isomerase</keyword>
<organism evidence="6 7">
    <name type="scientific">Sediminivirga luteola</name>
    <dbReference type="NCBI Taxonomy" id="1774748"/>
    <lineage>
        <taxon>Bacteria</taxon>
        <taxon>Bacillati</taxon>
        <taxon>Actinomycetota</taxon>
        <taxon>Actinomycetes</taxon>
        <taxon>Micrococcales</taxon>
        <taxon>Brevibacteriaceae</taxon>
        <taxon>Sediminivirga</taxon>
    </lineage>
</organism>
<dbReference type="SMART" id="SM00855">
    <property type="entry name" value="PGAM"/>
    <property type="match status" value="1"/>
</dbReference>
<dbReference type="InterPro" id="IPR029033">
    <property type="entry name" value="His_PPase_superfam"/>
</dbReference>
<name>A0A8J2XK76_9MICO</name>
<protein>
    <submittedName>
        <fullName evidence="6">Fructose 1,6-bisphosphatase</fullName>
    </submittedName>
</protein>
<keyword evidence="1" id="KW-0324">Glycolysis</keyword>
<reference evidence="6" key="1">
    <citation type="journal article" date="2014" name="Int. J. Syst. Evol. Microbiol.">
        <title>Complete genome sequence of Corynebacterium casei LMG S-19264T (=DSM 44701T), isolated from a smear-ripened cheese.</title>
        <authorList>
            <consortium name="US DOE Joint Genome Institute (JGI-PGF)"/>
            <person name="Walter F."/>
            <person name="Albersmeier A."/>
            <person name="Kalinowski J."/>
            <person name="Ruckert C."/>
        </authorList>
    </citation>
    <scope>NUCLEOTIDE SEQUENCE</scope>
    <source>
        <strain evidence="6">CGMCC 1.12785</strain>
    </source>
</reference>
<dbReference type="RefSeq" id="WP_188550202.1">
    <property type="nucleotide sequence ID" value="NZ_BMFY01000005.1"/>
</dbReference>
<evidence type="ECO:0000256" key="1">
    <source>
        <dbReference type="ARBA" id="ARBA00023152"/>
    </source>
</evidence>
<feature type="binding site" evidence="4">
    <location>
        <begin position="10"/>
        <end position="17"/>
    </location>
    <ligand>
        <name>substrate</name>
    </ligand>
</feature>